<dbReference type="Proteomes" id="UP000053331">
    <property type="component" value="Unassembled WGS sequence"/>
</dbReference>
<evidence type="ECO:0000313" key="3">
    <source>
        <dbReference type="Proteomes" id="UP000053331"/>
    </source>
</evidence>
<reference evidence="2 3" key="1">
    <citation type="journal article" date="2015" name="Genome Announc.">
        <title>Draft genome sequence of a Halorubrum H3 strain isolated from the burlinskoye salt lake (Altai Krai, Russia).</title>
        <authorList>
            <person name="Rozanov A.S."/>
            <person name="Bryanskaya A.V."/>
            <person name="Malup T.K."/>
            <person name="Kotenko A.V."/>
            <person name="Peltek S.E."/>
        </authorList>
    </citation>
    <scope>NUCLEOTIDE SEQUENCE [LARGE SCALE GENOMIC DNA]</scope>
    <source>
        <strain evidence="2 3">H3</strain>
    </source>
</reference>
<gene>
    <name evidence="2" type="ORF">FK85_04390</name>
</gene>
<sequence length="81" mass="7959">MPAFSPFGIVLFALQAAVGYAAYRSLSGAGPAAVVVGVCVTLLGVGVLFEAGLIAALVVDLAALGLAAVARTRVDAGLTRT</sequence>
<keyword evidence="1" id="KW-0812">Transmembrane</keyword>
<name>A0A081EV39_9EURY</name>
<dbReference type="RefSeq" id="WP_050023943.1">
    <property type="nucleotide sequence ID" value="NZ_JNFH02000012.1"/>
</dbReference>
<feature type="transmembrane region" description="Helical" evidence="1">
    <location>
        <begin position="31"/>
        <end position="64"/>
    </location>
</feature>
<accession>A0A081EV39</accession>
<keyword evidence="1" id="KW-0472">Membrane</keyword>
<comment type="caution">
    <text evidence="2">The sequence shown here is derived from an EMBL/GenBank/DDBJ whole genome shotgun (WGS) entry which is preliminary data.</text>
</comment>
<dbReference type="AlphaFoldDB" id="A0A081EV39"/>
<proteinExistence type="predicted"/>
<keyword evidence="3" id="KW-1185">Reference proteome</keyword>
<keyword evidence="1" id="KW-1133">Transmembrane helix</keyword>
<evidence type="ECO:0000313" key="2">
    <source>
        <dbReference type="EMBL" id="KDS91277.1"/>
    </source>
</evidence>
<protein>
    <submittedName>
        <fullName evidence="2">Uncharacterized protein</fullName>
    </submittedName>
</protein>
<dbReference type="EMBL" id="JNFH02000012">
    <property type="protein sequence ID" value="KDS91277.1"/>
    <property type="molecule type" value="Genomic_DNA"/>
</dbReference>
<evidence type="ECO:0000256" key="1">
    <source>
        <dbReference type="SAM" id="Phobius"/>
    </source>
</evidence>
<organism evidence="2 3">
    <name type="scientific">Halorubrum saccharovorum</name>
    <dbReference type="NCBI Taxonomy" id="2248"/>
    <lineage>
        <taxon>Archaea</taxon>
        <taxon>Methanobacteriati</taxon>
        <taxon>Methanobacteriota</taxon>
        <taxon>Stenosarchaea group</taxon>
        <taxon>Halobacteria</taxon>
        <taxon>Halobacteriales</taxon>
        <taxon>Haloferacaceae</taxon>
        <taxon>Halorubrum</taxon>
    </lineage>
</organism>